<organism evidence="2 3">
    <name type="scientific">Lysinibacillus fusiformis</name>
    <dbReference type="NCBI Taxonomy" id="28031"/>
    <lineage>
        <taxon>Bacteria</taxon>
        <taxon>Bacillati</taxon>
        <taxon>Bacillota</taxon>
        <taxon>Bacilli</taxon>
        <taxon>Bacillales</taxon>
        <taxon>Bacillaceae</taxon>
        <taxon>Lysinibacillus</taxon>
    </lineage>
</organism>
<dbReference type="PANTHER" id="PTHR41786:SF1">
    <property type="entry name" value="6-HYDROXYMETHYLPTERIN DIPHOSPHOKINASE MPTE-LIKE DOMAIN-CONTAINING PROTEIN"/>
    <property type="match status" value="1"/>
</dbReference>
<comment type="caution">
    <text evidence="2">The sequence shown here is derived from an EMBL/GenBank/DDBJ whole genome shotgun (WGS) entry which is preliminary data.</text>
</comment>
<dbReference type="RefSeq" id="WP_089986768.1">
    <property type="nucleotide sequence ID" value="NZ_FMVP01000011.1"/>
</dbReference>
<accession>A0A1H9LZI9</accession>
<name>A0A1H9LZI9_9BACI</name>
<protein>
    <recommendedName>
        <fullName evidence="1">6-hydroxymethylpterin diphosphokinase MptE-like domain-containing protein</fullName>
    </recommendedName>
</protein>
<proteinExistence type="predicted"/>
<evidence type="ECO:0000313" key="2">
    <source>
        <dbReference type="EMBL" id="SER16831.1"/>
    </source>
</evidence>
<dbReference type="EMBL" id="FOEL01000011">
    <property type="protein sequence ID" value="SER16831.1"/>
    <property type="molecule type" value="Genomic_DNA"/>
</dbReference>
<dbReference type="Pfam" id="PF01973">
    <property type="entry name" value="MptE-like"/>
    <property type="match status" value="1"/>
</dbReference>
<sequence>MGWIVEKAKDNQLTLKVNNVYIYSKYKPLEDVKRLINTLPESDFYVVLGLGLGYHLLALKERYPNAHIYGISIDKEDKNVFDKHGLIEVKNNKEISIVNQLNQIEFDYIREENLVIPMQWTKALGEDHALTPFIEDIKLRQMSRDSYQDYLDKNFEFSSMLNDMQVTSLKNKFDSKVACLVSSGPSLDHTIEQLKECKNKAFILAVSSCLKILEANNIKPDAIIISDAKPWVKNHFNGTSCTAPLFYLATASKEAVENYSGKRIKLFQKGYTPSEKEALHTNAPLFDVGGSVATLGFSLLNYLGFSKIILFGQDLGFTNEKTHASNAGSGVKLSQPFKYKQILANDGSYINISKSLYTYWRWFDKHVPLSKAKVYNTALKGSKISEAEYITEDKLIDMLIEARYEDFNKLLEKQGEIK</sequence>
<evidence type="ECO:0000259" key="1">
    <source>
        <dbReference type="Pfam" id="PF01973"/>
    </source>
</evidence>
<dbReference type="Proteomes" id="UP000199410">
    <property type="component" value="Unassembled WGS sequence"/>
</dbReference>
<evidence type="ECO:0000313" key="3">
    <source>
        <dbReference type="Proteomes" id="UP000199410"/>
    </source>
</evidence>
<dbReference type="PANTHER" id="PTHR41786">
    <property type="entry name" value="MOTILITY ACCESSORY FACTOR MAF"/>
    <property type="match status" value="1"/>
</dbReference>
<reference evidence="2 3" key="1">
    <citation type="submission" date="2016-10" db="EMBL/GenBank/DDBJ databases">
        <authorList>
            <person name="Varghese N."/>
            <person name="Submissions S."/>
        </authorList>
    </citation>
    <scope>NUCLEOTIDE SEQUENCE [LARGE SCALE GENOMIC DNA]</scope>
    <source>
        <strain evidence="2 3">TC-13</strain>
    </source>
</reference>
<feature type="domain" description="6-hydroxymethylpterin diphosphokinase MptE-like" evidence="1">
    <location>
        <begin position="160"/>
        <end position="319"/>
    </location>
</feature>
<gene>
    <name evidence="2" type="ORF">SAMN02787113_03153</name>
</gene>
<dbReference type="AlphaFoldDB" id="A0A1H9LZI9"/>
<dbReference type="InterPro" id="IPR002826">
    <property type="entry name" value="MptE-like"/>
</dbReference>